<organism evidence="2 3">
    <name type="scientific">Mycena maculata</name>
    <dbReference type="NCBI Taxonomy" id="230809"/>
    <lineage>
        <taxon>Eukaryota</taxon>
        <taxon>Fungi</taxon>
        <taxon>Dikarya</taxon>
        <taxon>Basidiomycota</taxon>
        <taxon>Agaricomycotina</taxon>
        <taxon>Agaricomycetes</taxon>
        <taxon>Agaricomycetidae</taxon>
        <taxon>Agaricales</taxon>
        <taxon>Marasmiineae</taxon>
        <taxon>Mycenaceae</taxon>
        <taxon>Mycena</taxon>
    </lineage>
</organism>
<protein>
    <recommendedName>
        <fullName evidence="4">Glycoside hydrolase family 78 protein</fullName>
    </recommendedName>
</protein>
<reference evidence="2" key="1">
    <citation type="submission" date="2023-03" db="EMBL/GenBank/DDBJ databases">
        <title>Massive genome expansion in bonnet fungi (Mycena s.s.) driven by repeated elements and novel gene families across ecological guilds.</title>
        <authorList>
            <consortium name="Lawrence Berkeley National Laboratory"/>
            <person name="Harder C.B."/>
            <person name="Miyauchi S."/>
            <person name="Viragh M."/>
            <person name="Kuo A."/>
            <person name="Thoen E."/>
            <person name="Andreopoulos B."/>
            <person name="Lu D."/>
            <person name="Skrede I."/>
            <person name="Drula E."/>
            <person name="Henrissat B."/>
            <person name="Morin E."/>
            <person name="Kohler A."/>
            <person name="Barry K."/>
            <person name="LaButti K."/>
            <person name="Morin E."/>
            <person name="Salamov A."/>
            <person name="Lipzen A."/>
            <person name="Mereny Z."/>
            <person name="Hegedus B."/>
            <person name="Baldrian P."/>
            <person name="Stursova M."/>
            <person name="Weitz H."/>
            <person name="Taylor A."/>
            <person name="Grigoriev I.V."/>
            <person name="Nagy L.G."/>
            <person name="Martin F."/>
            <person name="Kauserud H."/>
        </authorList>
    </citation>
    <scope>NUCLEOTIDE SEQUENCE</scope>
    <source>
        <strain evidence="2">CBHHK188m</strain>
    </source>
</reference>
<keyword evidence="1" id="KW-0732">Signal</keyword>
<dbReference type="EMBL" id="JARJLG010000104">
    <property type="protein sequence ID" value="KAJ7745194.1"/>
    <property type="molecule type" value="Genomic_DNA"/>
</dbReference>
<sequence>MSFRPASPAFVFTLTLLLCIPSILVQARPTLWDGQVFKKRDTFSTSVLFLASWIWLPEPDLLTTAPLGNAAFIKTFATPAGKTAASAVIAITVDNNYTLWVNGQAIGESGPGEYAWQTAQVFEAQLNATANVFSVLGDNAQLPANNPGSANPAGLLAAIQVLYSDGSNDTILSDSTWLVSSTVPSDFPLPADVSKFVAAQVATQYGTGPWGTSVTAAAPNPLTLAGSAWLWDTSNSGANAPVGTIGFRKTIVTPAGKTATSATILVSVDNTFQMYVNGQYVGSPPFDDNAPNSPSSWEYAQRISVSLTLSSNILTVLATNFPPQAGSTTSGAGFIAAIQVDYTDGTNDVFGTDTTWLTGPVTSASAFLATADSALLPSIAQGTYGMAPWGDIGTVDALNALDIPGNNAAAPTISGSSLAAPTTVLPSFVPNSPTPVADKSAGAKTNGHIGAILLFVSFVVSVVL</sequence>
<dbReference type="Proteomes" id="UP001215280">
    <property type="component" value="Unassembled WGS sequence"/>
</dbReference>
<proteinExistence type="predicted"/>
<gene>
    <name evidence="2" type="ORF">DFH07DRAFT_977710</name>
</gene>
<evidence type="ECO:0000313" key="3">
    <source>
        <dbReference type="Proteomes" id="UP001215280"/>
    </source>
</evidence>
<keyword evidence="3" id="KW-1185">Reference proteome</keyword>
<accession>A0AAD7IN99</accession>
<comment type="caution">
    <text evidence="2">The sequence shown here is derived from an EMBL/GenBank/DDBJ whole genome shotgun (WGS) entry which is preliminary data.</text>
</comment>
<name>A0AAD7IN99_9AGAR</name>
<feature type="signal peptide" evidence="1">
    <location>
        <begin position="1"/>
        <end position="27"/>
    </location>
</feature>
<dbReference type="Gene3D" id="2.60.120.260">
    <property type="entry name" value="Galactose-binding domain-like"/>
    <property type="match status" value="2"/>
</dbReference>
<feature type="chain" id="PRO_5042209003" description="Glycoside hydrolase family 78 protein" evidence="1">
    <location>
        <begin position="28"/>
        <end position="464"/>
    </location>
</feature>
<evidence type="ECO:0000256" key="1">
    <source>
        <dbReference type="SAM" id="SignalP"/>
    </source>
</evidence>
<evidence type="ECO:0000313" key="2">
    <source>
        <dbReference type="EMBL" id="KAJ7745194.1"/>
    </source>
</evidence>
<dbReference type="AlphaFoldDB" id="A0AAD7IN99"/>
<evidence type="ECO:0008006" key="4">
    <source>
        <dbReference type="Google" id="ProtNLM"/>
    </source>
</evidence>